<name>A0ABQ1X5T0_9BACT</name>
<sequence length="1055" mass="113542">MPQSRHVPFVLDTDTDPSKLPANNARALVNVFLEQQFATGCFGNRPIAYDLPDAGNTTCVGAVWDAEAQAAYYLLFNTDQDLRIVRYRPSAGVADTVLAWSGLGIPSAPGVAQPCVTDGFLLYLDAQGEVRNIPVARALSGFYTTSLLTAEPYCLHLLKVQPLTPAVARLSTLPAGKLNSVRGAAWQFAIQDRYLDGEESLLSSYSDVFDLTNSTAEQTTQGLRVTLPQPCPALVRERVVWVRKDAETTWLALAAVPPATLTVDFFGARTGEALDEATAARVSEALWPARALGLARNRAFVGGPTEGYPVPTVSLTAQVVNRTSAADAATLTVNRTELVYYINEEIQNQDGTVDEGVSEGRVESYYASSSADPQVYYEVRPIGTSQLNFSVVPGAVPGGPDVLTDITPPFTDERPGRTFTVTPIPDANVTGFPAPGSSAAVGVERTLHERSEYQVAVQFYDALGRPGSATTPLSLQVPAQEATKQGRVVTWQLPTLAASEIPTWARYYCVLLSTNRTATSFIQGKATDVRAFRGLGTNSAPMLAQQNAAHELLYVNIKTWPRENQGYTWKAGSGDVVRFEGQTDAYPITGQSGEYLLVETRGVAPSDTPVVEVFTPRLLGSAAGSLLYERTPLYRVLNPGMATRAYAVTAGTLEGDAYLVTRAYDDNGTVTSTVEATSPSAGLRPLWLDVARGGRPAVVLPQAAQQTTLPTALRFSNPRIAGTQTNGLASWEPGNIEDSRIPRELGPLRALKSADDTQAQGNVLVGVCEHGAVSIGLSTAQIRQQDGSPLNVDTDKVIGYVNVLSGGYGTQDPQTVAAYGGKLWAYDRQRLVWWRYAQNGVIDLGQQFNFRQRLAALGAAPLPGAGYDPLREEAYLLTGEAALVMDERNKVSADTRTLNGECALGTPLGLLSWQNGSLWQHDAQAPACSFFGEYLPPVITTVFAESSNLAKRWKAVSIESPVLWRPTGLITDTGGQSTTLAPWFERREGVWRAALRGNQLTPGFTDYTRALYEGRPLDGTTLTVNYSPPEGDEMQPLSAVSVSWEPRAGQTAGIS</sequence>
<evidence type="ECO:0000313" key="3">
    <source>
        <dbReference type="Proteomes" id="UP000601361"/>
    </source>
</evidence>
<accession>A0ABQ1X5T0</accession>
<organism evidence="2 3">
    <name type="scientific">Hymenobacter glacieicola</name>
    <dbReference type="NCBI Taxonomy" id="1562124"/>
    <lineage>
        <taxon>Bacteria</taxon>
        <taxon>Pseudomonadati</taxon>
        <taxon>Bacteroidota</taxon>
        <taxon>Cytophagia</taxon>
        <taxon>Cytophagales</taxon>
        <taxon>Hymenobacteraceae</taxon>
        <taxon>Hymenobacter</taxon>
    </lineage>
</organism>
<feature type="domain" description="Crassvirus muzzle protein C-terminal" evidence="1">
    <location>
        <begin position="929"/>
        <end position="998"/>
    </location>
</feature>
<protein>
    <recommendedName>
        <fullName evidence="1">Crassvirus muzzle protein C-terminal domain-containing protein</fullName>
    </recommendedName>
</protein>
<dbReference type="RefSeq" id="WP_188559797.1">
    <property type="nucleotide sequence ID" value="NZ_BMGS01000016.1"/>
</dbReference>
<comment type="caution">
    <text evidence="2">The sequence shown here is derived from an EMBL/GenBank/DDBJ whole genome shotgun (WGS) entry which is preliminary data.</text>
</comment>
<evidence type="ECO:0000313" key="2">
    <source>
        <dbReference type="EMBL" id="GGG61334.1"/>
    </source>
</evidence>
<dbReference type="Proteomes" id="UP000601361">
    <property type="component" value="Unassembled WGS sequence"/>
</dbReference>
<proteinExistence type="predicted"/>
<keyword evidence="3" id="KW-1185">Reference proteome</keyword>
<dbReference type="InterPro" id="IPR057888">
    <property type="entry name" value="crAss_MUZ_C"/>
</dbReference>
<evidence type="ECO:0000259" key="1">
    <source>
        <dbReference type="Pfam" id="PF25729"/>
    </source>
</evidence>
<dbReference type="EMBL" id="BMGS01000016">
    <property type="protein sequence ID" value="GGG61334.1"/>
    <property type="molecule type" value="Genomic_DNA"/>
</dbReference>
<dbReference type="Pfam" id="PF25729">
    <property type="entry name" value="crAss_MUZ_C"/>
    <property type="match status" value="1"/>
</dbReference>
<reference evidence="3" key="1">
    <citation type="journal article" date="2019" name="Int. J. Syst. Evol. Microbiol.">
        <title>The Global Catalogue of Microorganisms (GCM) 10K type strain sequencing project: providing services to taxonomists for standard genome sequencing and annotation.</title>
        <authorList>
            <consortium name="The Broad Institute Genomics Platform"/>
            <consortium name="The Broad Institute Genome Sequencing Center for Infectious Disease"/>
            <person name="Wu L."/>
            <person name="Ma J."/>
        </authorList>
    </citation>
    <scope>NUCLEOTIDE SEQUENCE [LARGE SCALE GENOMIC DNA]</scope>
    <source>
        <strain evidence="3">CGMCC 1.12990</strain>
    </source>
</reference>
<gene>
    <name evidence="2" type="ORF">GCM10011378_41710</name>
</gene>